<keyword evidence="1 2" id="KW-0378">Hydrolase</keyword>
<evidence type="ECO:0000313" key="2">
    <source>
        <dbReference type="EMBL" id="MDJ1183957.1"/>
    </source>
</evidence>
<dbReference type="RefSeq" id="WP_283758610.1">
    <property type="nucleotide sequence ID" value="NZ_JAQOSQ010000011.1"/>
</dbReference>
<dbReference type="InterPro" id="IPR052382">
    <property type="entry name" value="ABHD10_acyl-thioesterase"/>
</dbReference>
<dbReference type="PANTHER" id="PTHR16138">
    <property type="entry name" value="MYCOPHENOLIC ACID ACYL-GLUCURONIDE ESTERASE, MITOCHONDRIAL"/>
    <property type="match status" value="1"/>
</dbReference>
<name>A0ABT7BXN4_9CYAN</name>
<dbReference type="GO" id="GO:0016787">
    <property type="term" value="F:hydrolase activity"/>
    <property type="evidence" value="ECO:0007669"/>
    <property type="project" value="UniProtKB-KW"/>
</dbReference>
<dbReference type="EMBL" id="JAQOSQ010000011">
    <property type="protein sequence ID" value="MDJ1183957.1"/>
    <property type="molecule type" value="Genomic_DNA"/>
</dbReference>
<keyword evidence="3" id="KW-1185">Reference proteome</keyword>
<accession>A0ABT7BXN4</accession>
<gene>
    <name evidence="2" type="ORF">PMH09_12250</name>
</gene>
<dbReference type="InterPro" id="IPR029058">
    <property type="entry name" value="AB_hydrolase_fold"/>
</dbReference>
<dbReference type="SUPFAM" id="SSF53474">
    <property type="entry name" value="alpha/beta-Hydrolases"/>
    <property type="match status" value="1"/>
</dbReference>
<dbReference type="Proteomes" id="UP001232992">
    <property type="component" value="Unassembled WGS sequence"/>
</dbReference>
<organism evidence="2 3">
    <name type="scientific">Roseofilum casamattae BLCC-M143</name>
    <dbReference type="NCBI Taxonomy" id="3022442"/>
    <lineage>
        <taxon>Bacteria</taxon>
        <taxon>Bacillati</taxon>
        <taxon>Cyanobacteriota</taxon>
        <taxon>Cyanophyceae</taxon>
        <taxon>Desertifilales</taxon>
        <taxon>Desertifilaceae</taxon>
        <taxon>Roseofilum</taxon>
        <taxon>Roseofilum casamattae</taxon>
    </lineage>
</organism>
<dbReference type="InterPro" id="IPR008886">
    <property type="entry name" value="UPF0227/Esterase_YqiA"/>
</dbReference>
<reference evidence="2 3" key="1">
    <citation type="submission" date="2023-01" db="EMBL/GenBank/DDBJ databases">
        <title>Novel diversity within Roseofilum (Cyanobacteria; Desertifilaceae) from marine benthic mats with descriptions of four novel species.</title>
        <authorList>
            <person name="Wang Y."/>
            <person name="Berthold D.E."/>
            <person name="Hu J."/>
            <person name="Lefler F.W."/>
            <person name="Laughinghouse H.D. IV."/>
        </authorList>
    </citation>
    <scope>NUCLEOTIDE SEQUENCE [LARGE SCALE GENOMIC DNA]</scope>
    <source>
        <strain evidence="2 3">BLCC-M143</strain>
    </source>
</reference>
<evidence type="ECO:0000313" key="3">
    <source>
        <dbReference type="Proteomes" id="UP001232992"/>
    </source>
</evidence>
<dbReference type="Pfam" id="PF05728">
    <property type="entry name" value="UPF0227"/>
    <property type="match status" value="1"/>
</dbReference>
<protein>
    <submittedName>
        <fullName evidence="2">Alpha/beta fold hydrolase</fullName>
    </submittedName>
</protein>
<dbReference type="PANTHER" id="PTHR16138:SF7">
    <property type="entry name" value="PALMITOYL-PROTEIN THIOESTERASE ABHD10, MITOCHONDRIAL"/>
    <property type="match status" value="1"/>
</dbReference>
<evidence type="ECO:0000256" key="1">
    <source>
        <dbReference type="ARBA" id="ARBA00022801"/>
    </source>
</evidence>
<dbReference type="Gene3D" id="3.40.50.1820">
    <property type="entry name" value="alpha/beta hydrolase"/>
    <property type="match status" value="1"/>
</dbReference>
<sequence length="213" mass="24485">MFYYIYLHGFASSPASFKAREIARYFRDRNLTLHIPDLNQGDFSHLTLTRQLQQVGQQIEATSDPVYLIGSSLGGLTAAWLAEQYSQIERLVLLAPAFDFYPYWLSVLTHAERSQWQQEGYRSIYHYGERRSLPLHYNFITDLLQYSRTGLTRTIPTLIVHGKQDETIPIQGSRDYAKVRSLVQLIELESDHGLGNCLPEICTAIDSFFQISS</sequence>
<comment type="caution">
    <text evidence="2">The sequence shown here is derived from an EMBL/GenBank/DDBJ whole genome shotgun (WGS) entry which is preliminary data.</text>
</comment>
<proteinExistence type="predicted"/>